<name>A0A644SWR3_9ZZZZ</name>
<dbReference type="EMBL" id="VSSQ01000006">
    <property type="protein sequence ID" value="MPL58081.1"/>
    <property type="molecule type" value="Genomic_DNA"/>
</dbReference>
<protein>
    <recommendedName>
        <fullName evidence="3">GTP cyclohydrolase IIa</fullName>
    </recommendedName>
</protein>
<dbReference type="HAMAP" id="MF_00608">
    <property type="entry name" value="GTP_cyclohydro_3"/>
    <property type="match status" value="1"/>
</dbReference>
<accession>A0A644SWR3</accession>
<organism evidence="2">
    <name type="scientific">bioreactor metagenome</name>
    <dbReference type="NCBI Taxonomy" id="1076179"/>
    <lineage>
        <taxon>unclassified sequences</taxon>
        <taxon>metagenomes</taxon>
        <taxon>ecological metagenomes</taxon>
    </lineage>
</organism>
<dbReference type="NCBIfam" id="NF002587">
    <property type="entry name" value="PRK02240.1"/>
    <property type="match status" value="1"/>
</dbReference>
<comment type="caution">
    <text evidence="2">The sequence shown here is derived from an EMBL/GenBank/DDBJ whole genome shotgun (WGS) entry which is preliminary data.</text>
</comment>
<evidence type="ECO:0008006" key="3">
    <source>
        <dbReference type="Google" id="ProtNLM"/>
    </source>
</evidence>
<dbReference type="Pfam" id="PF05165">
    <property type="entry name" value="GCH_III"/>
    <property type="match status" value="1"/>
</dbReference>
<dbReference type="InterPro" id="IPR043128">
    <property type="entry name" value="Rev_trsase/Diguanyl_cyclase"/>
</dbReference>
<dbReference type="AlphaFoldDB" id="A0A644SWR3"/>
<dbReference type="PANTHER" id="PTHR42202">
    <property type="entry name" value="GTP CYCLOHYDROLASE III"/>
    <property type="match status" value="1"/>
</dbReference>
<reference evidence="2" key="1">
    <citation type="submission" date="2019-08" db="EMBL/GenBank/DDBJ databases">
        <authorList>
            <person name="Kucharzyk K."/>
            <person name="Murdoch R.W."/>
            <person name="Higgins S."/>
            <person name="Loffler F."/>
        </authorList>
    </citation>
    <scope>NUCLEOTIDE SEQUENCE</scope>
</reference>
<keyword evidence="1" id="KW-0378">Hydrolase</keyword>
<sequence length="253" mass="28564">MIQMTLIQIDNYGPWTVTPNPRNESDLQILQAELFADVQRQIAMKKGLVFYTRFDNMLAVTNGLNEEDHMRIQRSIRNRYPITISMGVGTAKTPYEAQKIATEVLQKKGGAQSEDRKEILAIDSLVKPEDSFVQMAHIDINGITDSLTDIIPAFDTNFLVNKAQHYLMTKLIEKGSLLFFIGGDNFMSPCNELSIDELMEIIEEIDEEIDIPLKAGVGRSDNAEDAAYMADLGLEEIREGNNEELVYVLEKIN</sequence>
<gene>
    <name evidence="2" type="ORF">SDC9_03612</name>
</gene>
<proteinExistence type="inferred from homology"/>
<dbReference type="Gene3D" id="3.30.70.270">
    <property type="match status" value="1"/>
</dbReference>
<evidence type="ECO:0000256" key="1">
    <source>
        <dbReference type="ARBA" id="ARBA00022801"/>
    </source>
</evidence>
<dbReference type="InterPro" id="IPR029787">
    <property type="entry name" value="Nucleotide_cyclase"/>
</dbReference>
<dbReference type="InterPro" id="IPR007839">
    <property type="entry name" value="GTP_CycHdrlase_3"/>
</dbReference>
<dbReference type="PIRSF" id="PIRSF009265">
    <property type="entry name" value="GTP_cyclohydro_3"/>
    <property type="match status" value="1"/>
</dbReference>
<dbReference type="Gene3D" id="3.30.70.1230">
    <property type="entry name" value="Nucleotide cyclase"/>
    <property type="match status" value="1"/>
</dbReference>
<dbReference type="GO" id="GO:0043740">
    <property type="term" value="F:GTP cyclohydrolase IIa activity"/>
    <property type="evidence" value="ECO:0007669"/>
    <property type="project" value="InterPro"/>
</dbReference>
<evidence type="ECO:0000313" key="2">
    <source>
        <dbReference type="EMBL" id="MPL58081.1"/>
    </source>
</evidence>
<dbReference type="PANTHER" id="PTHR42202:SF1">
    <property type="entry name" value="GTP CYCLOHYDROLASE III"/>
    <property type="match status" value="1"/>
</dbReference>